<evidence type="ECO:0000256" key="8">
    <source>
        <dbReference type="ARBA" id="ARBA00022989"/>
    </source>
</evidence>
<organism evidence="12 13">
    <name type="scientific">Parvularcula maris</name>
    <dbReference type="NCBI Taxonomy" id="2965077"/>
    <lineage>
        <taxon>Bacteria</taxon>
        <taxon>Pseudomonadati</taxon>
        <taxon>Pseudomonadota</taxon>
        <taxon>Alphaproteobacteria</taxon>
        <taxon>Parvularculales</taxon>
        <taxon>Parvularculaceae</taxon>
        <taxon>Parvularcula</taxon>
    </lineage>
</organism>
<accession>A0A9X2RIB0</accession>
<keyword evidence="3" id="KW-0813">Transport</keyword>
<evidence type="ECO:0000256" key="3">
    <source>
        <dbReference type="ARBA" id="ARBA00022448"/>
    </source>
</evidence>
<keyword evidence="13" id="KW-1185">Reference proteome</keyword>
<evidence type="ECO:0000256" key="1">
    <source>
        <dbReference type="ARBA" id="ARBA00004651"/>
    </source>
</evidence>
<dbReference type="PANTHER" id="PTHR46494">
    <property type="entry name" value="CORA FAMILY METAL ION TRANSPORTER (EUROFUNG)"/>
    <property type="match status" value="1"/>
</dbReference>
<keyword evidence="6 11" id="KW-0812">Transmembrane</keyword>
<dbReference type="GO" id="GO:0050897">
    <property type="term" value="F:cobalt ion binding"/>
    <property type="evidence" value="ECO:0007669"/>
    <property type="project" value="TreeGrafter"/>
</dbReference>
<dbReference type="Gene3D" id="3.30.460.20">
    <property type="entry name" value="CorA soluble domain-like"/>
    <property type="match status" value="1"/>
</dbReference>
<evidence type="ECO:0000256" key="10">
    <source>
        <dbReference type="ARBA" id="ARBA00023136"/>
    </source>
</evidence>
<evidence type="ECO:0000256" key="7">
    <source>
        <dbReference type="ARBA" id="ARBA00022833"/>
    </source>
</evidence>
<dbReference type="EMBL" id="JANIBC010000008">
    <property type="protein sequence ID" value="MCQ8185789.1"/>
    <property type="molecule type" value="Genomic_DNA"/>
</dbReference>
<dbReference type="Proteomes" id="UP001142610">
    <property type="component" value="Unassembled WGS sequence"/>
</dbReference>
<dbReference type="SUPFAM" id="SSF143865">
    <property type="entry name" value="CorA soluble domain-like"/>
    <property type="match status" value="1"/>
</dbReference>
<dbReference type="InterPro" id="IPR002523">
    <property type="entry name" value="MgTranspt_CorA/ZnTranspt_ZntB"/>
</dbReference>
<name>A0A9X2RIB0_9PROT</name>
<dbReference type="SUPFAM" id="SSF144083">
    <property type="entry name" value="Magnesium transport protein CorA, transmembrane region"/>
    <property type="match status" value="1"/>
</dbReference>
<keyword evidence="4" id="KW-1003">Cell membrane</keyword>
<feature type="transmembrane region" description="Helical" evidence="11">
    <location>
        <begin position="280"/>
        <end position="302"/>
    </location>
</feature>
<evidence type="ECO:0000256" key="11">
    <source>
        <dbReference type="SAM" id="Phobius"/>
    </source>
</evidence>
<dbReference type="InterPro" id="IPR045861">
    <property type="entry name" value="CorA_cytoplasmic_dom"/>
</dbReference>
<evidence type="ECO:0000313" key="13">
    <source>
        <dbReference type="Proteomes" id="UP001142610"/>
    </source>
</evidence>
<dbReference type="Pfam" id="PF01544">
    <property type="entry name" value="CorA"/>
    <property type="match status" value="1"/>
</dbReference>
<evidence type="ECO:0000256" key="5">
    <source>
        <dbReference type="ARBA" id="ARBA00022519"/>
    </source>
</evidence>
<keyword evidence="10 11" id="KW-0472">Membrane</keyword>
<dbReference type="AlphaFoldDB" id="A0A9X2RIB0"/>
<comment type="similarity">
    <text evidence="2">Belongs to the CorA metal ion transporter (MIT) (TC 1.A.35) family.</text>
</comment>
<evidence type="ECO:0000256" key="4">
    <source>
        <dbReference type="ARBA" id="ARBA00022475"/>
    </source>
</evidence>
<evidence type="ECO:0000313" key="12">
    <source>
        <dbReference type="EMBL" id="MCQ8185789.1"/>
    </source>
</evidence>
<keyword evidence="8 11" id="KW-1133">Transmembrane helix</keyword>
<dbReference type="GO" id="GO:0015087">
    <property type="term" value="F:cobalt ion transmembrane transporter activity"/>
    <property type="evidence" value="ECO:0007669"/>
    <property type="project" value="TreeGrafter"/>
</dbReference>
<evidence type="ECO:0000256" key="2">
    <source>
        <dbReference type="ARBA" id="ARBA00009765"/>
    </source>
</evidence>
<keyword evidence="7" id="KW-0862">Zinc</keyword>
<reference evidence="12" key="1">
    <citation type="submission" date="2022-07" db="EMBL/GenBank/DDBJ databases">
        <title>Parvularcula maris sp. nov., an algicidal bacterium isolated from seawater.</title>
        <authorList>
            <person name="Li F."/>
        </authorList>
    </citation>
    <scope>NUCLEOTIDE SEQUENCE</scope>
    <source>
        <strain evidence="12">BGMRC 0090</strain>
    </source>
</reference>
<dbReference type="PANTHER" id="PTHR46494:SF3">
    <property type="entry name" value="ZINC TRANSPORT PROTEIN ZNTB"/>
    <property type="match status" value="1"/>
</dbReference>
<protein>
    <submittedName>
        <fullName evidence="12">Zinc transporter ZntB</fullName>
    </submittedName>
</protein>
<evidence type="ECO:0000256" key="6">
    <source>
        <dbReference type="ARBA" id="ARBA00022692"/>
    </source>
</evidence>
<keyword evidence="9" id="KW-0406">Ion transport</keyword>
<keyword evidence="5" id="KW-0997">Cell inner membrane</keyword>
<proteinExistence type="inferred from homology"/>
<dbReference type="GO" id="GO:0015095">
    <property type="term" value="F:magnesium ion transmembrane transporter activity"/>
    <property type="evidence" value="ECO:0007669"/>
    <property type="project" value="TreeGrafter"/>
</dbReference>
<dbReference type="CDD" id="cd12833">
    <property type="entry name" value="ZntB-like_1"/>
    <property type="match status" value="1"/>
</dbReference>
<dbReference type="GO" id="GO:0000287">
    <property type="term" value="F:magnesium ion binding"/>
    <property type="evidence" value="ECO:0007669"/>
    <property type="project" value="TreeGrafter"/>
</dbReference>
<dbReference type="GO" id="GO:0005886">
    <property type="term" value="C:plasma membrane"/>
    <property type="evidence" value="ECO:0007669"/>
    <property type="project" value="UniProtKB-SubCell"/>
</dbReference>
<gene>
    <name evidence="12" type="ORF">NOG11_10325</name>
</gene>
<evidence type="ECO:0000256" key="9">
    <source>
        <dbReference type="ARBA" id="ARBA00023065"/>
    </source>
</evidence>
<dbReference type="InterPro" id="IPR045863">
    <property type="entry name" value="CorA_TM1_TM2"/>
</dbReference>
<dbReference type="Gene3D" id="1.20.58.340">
    <property type="entry name" value="Magnesium transport protein CorA, transmembrane region"/>
    <property type="match status" value="2"/>
</dbReference>
<comment type="caution">
    <text evidence="12">The sequence shown here is derived from an EMBL/GenBank/DDBJ whole genome shotgun (WGS) entry which is preliminary data.</text>
</comment>
<sequence length="339" mass="37371">MIGEEYPGGDAASQDPGDLRSQGVLSAYAVSPTGRVQRLDRPFEAKAPTGGYLWLHLSLDETTEANCERLGLAPVVTNSLIATETRPRTRHLKKGSILILRGVNLNEGARPEDMLSLRCWIEPGLLVTVRKKQSLAVNTIRQEYDRGEGFKRTAPLLMEIVSRLIDLIDPVVDGLADSLDACEQDAQRLGANDQLRDTVSAMRHDATIYRRYLAPMRDAVTRLGIKEDSVFSSDDLIELQEEADRLVRVVEELDITIERAQVIVDQMAAIRSERMNRNMMLLSVVSAVFLPLGFLTGLLGINVGGLPGQEDPRAFAFVVLLCLGIGGTAGVFFKARDWI</sequence>
<dbReference type="RefSeq" id="WP_256619676.1">
    <property type="nucleotide sequence ID" value="NZ_JANIBC010000008.1"/>
</dbReference>
<feature type="transmembrane region" description="Helical" evidence="11">
    <location>
        <begin position="314"/>
        <end position="333"/>
    </location>
</feature>
<comment type="subcellular location">
    <subcellularLocation>
        <location evidence="1">Cell membrane</location>
        <topology evidence="1">Multi-pass membrane protein</topology>
    </subcellularLocation>
</comment>